<reference evidence="2" key="1">
    <citation type="journal article" date="2015" name="Proc. Natl. Acad. Sci. U.S.A.">
        <title>Networks of energetic and metabolic interactions define dynamics in microbial communities.</title>
        <authorList>
            <person name="Embree M."/>
            <person name="Liu J.K."/>
            <person name="Al-Bassam M.M."/>
            <person name="Zengler K."/>
        </authorList>
    </citation>
    <scope>NUCLEOTIDE SEQUENCE</scope>
</reference>
<dbReference type="AlphaFoldDB" id="A0A0W8G074"/>
<comment type="caution">
    <text evidence="2">The sequence shown here is derived from an EMBL/GenBank/DDBJ whole genome shotgun (WGS) entry which is preliminary data.</text>
</comment>
<name>A0A0W8G074_9ZZZZ</name>
<organism evidence="2">
    <name type="scientific">hydrocarbon metagenome</name>
    <dbReference type="NCBI Taxonomy" id="938273"/>
    <lineage>
        <taxon>unclassified sequences</taxon>
        <taxon>metagenomes</taxon>
        <taxon>ecological metagenomes</taxon>
    </lineage>
</organism>
<feature type="transmembrane region" description="Helical" evidence="1">
    <location>
        <begin position="20"/>
        <end position="37"/>
    </location>
</feature>
<accession>A0A0W8G074</accession>
<protein>
    <submittedName>
        <fullName evidence="2">Uncharacterized protein</fullName>
    </submittedName>
</protein>
<evidence type="ECO:0000313" key="2">
    <source>
        <dbReference type="EMBL" id="KUG26564.1"/>
    </source>
</evidence>
<keyword evidence="1" id="KW-1133">Transmembrane helix</keyword>
<dbReference type="EMBL" id="LNQE01000438">
    <property type="protein sequence ID" value="KUG26564.1"/>
    <property type="molecule type" value="Genomic_DNA"/>
</dbReference>
<keyword evidence="1" id="KW-0472">Membrane</keyword>
<sequence>MPASSIDEPGEMEKPIFPAPWILLNVIVGFEVLPFIME</sequence>
<evidence type="ECO:0000256" key="1">
    <source>
        <dbReference type="SAM" id="Phobius"/>
    </source>
</evidence>
<gene>
    <name evidence="2" type="ORF">ASZ90_003593</name>
</gene>
<proteinExistence type="predicted"/>
<keyword evidence="1" id="KW-0812">Transmembrane</keyword>